<feature type="region of interest" description="Disordered" evidence="1">
    <location>
        <begin position="1"/>
        <end position="111"/>
    </location>
</feature>
<comment type="caution">
    <text evidence="2">The sequence shown here is derived from an EMBL/GenBank/DDBJ whole genome shotgun (WGS) entry which is preliminary data.</text>
</comment>
<dbReference type="EMBL" id="JBJKBG010000002">
    <property type="protein sequence ID" value="KAL3750302.1"/>
    <property type="molecule type" value="Genomic_DNA"/>
</dbReference>
<feature type="compositionally biased region" description="Basic and acidic residues" evidence="1">
    <location>
        <begin position="55"/>
        <end position="65"/>
    </location>
</feature>
<name>A0ABD3LFN6_EUCGL</name>
<dbReference type="Proteomes" id="UP001634007">
    <property type="component" value="Unassembled WGS sequence"/>
</dbReference>
<sequence length="224" mass="24877">MARYVDSGYGTPYGRATTPPTYDSYDRSYGSYSAKGGVVGDTRRVPQGPVIDANNYRRDEIDGYVRRPYSSPAATRGYSSSGQLYQPSEYGDYSSGNKDRRKSGGENYRGEKDEFHYKKEIAMVVPAVDGYVAPRPSHGTRSLSKPTNDIGTAIELLKDQATYSSASGSYPHQHQAEARYTESVSAVHYYPEIMPHTMDPTKRYGNINLGSRRPAAAEIGRTYY</sequence>
<organism evidence="2 3">
    <name type="scientific">Eucalyptus globulus</name>
    <name type="common">Tasmanian blue gum</name>
    <dbReference type="NCBI Taxonomy" id="34317"/>
    <lineage>
        <taxon>Eukaryota</taxon>
        <taxon>Viridiplantae</taxon>
        <taxon>Streptophyta</taxon>
        <taxon>Embryophyta</taxon>
        <taxon>Tracheophyta</taxon>
        <taxon>Spermatophyta</taxon>
        <taxon>Magnoliopsida</taxon>
        <taxon>eudicotyledons</taxon>
        <taxon>Gunneridae</taxon>
        <taxon>Pentapetalae</taxon>
        <taxon>rosids</taxon>
        <taxon>malvids</taxon>
        <taxon>Myrtales</taxon>
        <taxon>Myrtaceae</taxon>
        <taxon>Myrtoideae</taxon>
        <taxon>Eucalypteae</taxon>
        <taxon>Eucalyptus</taxon>
    </lineage>
</organism>
<proteinExistence type="predicted"/>
<feature type="compositionally biased region" description="Basic and acidic residues" evidence="1">
    <location>
        <begin position="102"/>
        <end position="111"/>
    </location>
</feature>
<evidence type="ECO:0000313" key="2">
    <source>
        <dbReference type="EMBL" id="KAL3750302.1"/>
    </source>
</evidence>
<gene>
    <name evidence="2" type="ORF">ACJRO7_011318</name>
</gene>
<accession>A0ABD3LFN6</accession>
<protein>
    <submittedName>
        <fullName evidence="2">Uncharacterized protein</fullName>
    </submittedName>
</protein>
<dbReference type="AlphaFoldDB" id="A0ABD3LFN6"/>
<feature type="compositionally biased region" description="Polar residues" evidence="1">
    <location>
        <begin position="77"/>
        <end position="86"/>
    </location>
</feature>
<evidence type="ECO:0000256" key="1">
    <source>
        <dbReference type="SAM" id="MobiDB-lite"/>
    </source>
</evidence>
<keyword evidence="3" id="KW-1185">Reference proteome</keyword>
<evidence type="ECO:0000313" key="3">
    <source>
        <dbReference type="Proteomes" id="UP001634007"/>
    </source>
</evidence>
<reference evidence="2 3" key="1">
    <citation type="submission" date="2024-11" db="EMBL/GenBank/DDBJ databases">
        <title>Chromosome-level genome assembly of Eucalyptus globulus Labill. provides insights into its genome evolution.</title>
        <authorList>
            <person name="Li X."/>
        </authorList>
    </citation>
    <scope>NUCLEOTIDE SEQUENCE [LARGE SCALE GENOMIC DNA]</scope>
    <source>
        <strain evidence="2">CL2024</strain>
        <tissue evidence="2">Fresh tender leaves</tissue>
    </source>
</reference>